<sequence>MAKPGTPRHSKTARNPVTINLDPSDVKRADEPAKATPEAEPVGSFPKPAEPKPEAAAAGKTAGKTATADKPPFTSGVKPEIHQPAQKSGPGVSHLLAGVAGGAIALGGMFALQWANVIPSPGARGTAEQFAQMEQQIADLRNNPTPAPLDDASRSQLAALEKNVQAAEIKAEAVAGSFSELQQQFAALPKEAEPGAIGDMTGLTERLDALESKLTTAQSRAEAASAEVSSNSGTISSLESKLTSLQETMSQSARQPDATALIAANALKMAIDRGGSFKAELDTYASVAPNDATVGQLRAMADRGIPTIADLNAWFGPVANRIVATENKLPADAGMWDQLVASAKGLVSVRPVAGNVSGTGVGPTTARMEAALQSGDLERALSEWEQLPADAKAVSQEFADQMRGRRDADTLVQRLVADSLKPRAADETGGAPAPTAQ</sequence>
<feature type="compositionally biased region" description="Basic residues" evidence="6">
    <location>
        <begin position="1"/>
        <end position="12"/>
    </location>
</feature>
<keyword evidence="2" id="KW-0812">Transmembrane</keyword>
<dbReference type="RefSeq" id="WP_183647332.1">
    <property type="nucleotide sequence ID" value="NZ_JACIJG010000001.1"/>
</dbReference>
<dbReference type="SUPFAM" id="SSF57997">
    <property type="entry name" value="Tropomyosin"/>
    <property type="match status" value="1"/>
</dbReference>
<comment type="subcellular location">
    <subcellularLocation>
        <location evidence="1">Membrane</location>
    </subcellularLocation>
</comment>
<protein>
    <recommendedName>
        <fullName evidence="9">Mitochondrial inner membrane family protein</fullName>
    </recommendedName>
</protein>
<feature type="region of interest" description="Disordered" evidence="6">
    <location>
        <begin position="1"/>
        <end position="89"/>
    </location>
</feature>
<dbReference type="GO" id="GO:0016020">
    <property type="term" value="C:membrane"/>
    <property type="evidence" value="ECO:0007669"/>
    <property type="project" value="UniProtKB-SubCell"/>
</dbReference>
<dbReference type="EMBL" id="JACIJG010000001">
    <property type="protein sequence ID" value="MBB5700575.1"/>
    <property type="molecule type" value="Genomic_DNA"/>
</dbReference>
<evidence type="ECO:0000256" key="2">
    <source>
        <dbReference type="ARBA" id="ARBA00022692"/>
    </source>
</evidence>
<dbReference type="InterPro" id="IPR019133">
    <property type="entry name" value="MIC60"/>
</dbReference>
<dbReference type="Proteomes" id="UP000555546">
    <property type="component" value="Unassembled WGS sequence"/>
</dbReference>
<keyword evidence="8" id="KW-1185">Reference proteome</keyword>
<feature type="compositionally biased region" description="Basic and acidic residues" evidence="6">
    <location>
        <begin position="24"/>
        <end position="33"/>
    </location>
</feature>
<reference evidence="7 8" key="1">
    <citation type="submission" date="2020-08" db="EMBL/GenBank/DDBJ databases">
        <title>Genomic Encyclopedia of Type Strains, Phase IV (KMG-IV): sequencing the most valuable type-strain genomes for metagenomic binning, comparative biology and taxonomic classification.</title>
        <authorList>
            <person name="Goeker M."/>
        </authorList>
    </citation>
    <scope>NUCLEOTIDE SEQUENCE [LARGE SCALE GENOMIC DNA]</scope>
    <source>
        <strain evidence="7 8">DSM 26944</strain>
    </source>
</reference>
<keyword evidence="3" id="KW-1133">Transmembrane helix</keyword>
<evidence type="ECO:0000256" key="6">
    <source>
        <dbReference type="SAM" id="MobiDB-lite"/>
    </source>
</evidence>
<feature type="compositionally biased region" description="Low complexity" evidence="6">
    <location>
        <begin position="54"/>
        <end position="72"/>
    </location>
</feature>
<evidence type="ECO:0000256" key="3">
    <source>
        <dbReference type="ARBA" id="ARBA00022989"/>
    </source>
</evidence>
<proteinExistence type="predicted"/>
<comment type="caution">
    <text evidence="7">The sequence shown here is derived from an EMBL/GenBank/DDBJ whole genome shotgun (WGS) entry which is preliminary data.</text>
</comment>
<evidence type="ECO:0000313" key="7">
    <source>
        <dbReference type="EMBL" id="MBB5700575.1"/>
    </source>
</evidence>
<feature type="region of interest" description="Disordered" evidence="6">
    <location>
        <begin position="417"/>
        <end position="437"/>
    </location>
</feature>
<accession>A0A7W9EL04</accession>
<keyword evidence="4" id="KW-0472">Membrane</keyword>
<evidence type="ECO:0000256" key="1">
    <source>
        <dbReference type="ARBA" id="ARBA00004370"/>
    </source>
</evidence>
<gene>
    <name evidence="7" type="ORF">FHS76_000413</name>
</gene>
<evidence type="ECO:0000313" key="8">
    <source>
        <dbReference type="Proteomes" id="UP000555546"/>
    </source>
</evidence>
<evidence type="ECO:0000256" key="4">
    <source>
        <dbReference type="ARBA" id="ARBA00023136"/>
    </source>
</evidence>
<evidence type="ECO:0000256" key="5">
    <source>
        <dbReference type="SAM" id="Coils"/>
    </source>
</evidence>
<feature type="coiled-coil region" evidence="5">
    <location>
        <begin position="123"/>
        <end position="255"/>
    </location>
</feature>
<organism evidence="7 8">
    <name type="scientific">Brucella daejeonensis</name>
    <dbReference type="NCBI Taxonomy" id="659015"/>
    <lineage>
        <taxon>Bacteria</taxon>
        <taxon>Pseudomonadati</taxon>
        <taxon>Pseudomonadota</taxon>
        <taxon>Alphaproteobacteria</taxon>
        <taxon>Hyphomicrobiales</taxon>
        <taxon>Brucellaceae</taxon>
        <taxon>Brucella/Ochrobactrum group</taxon>
        <taxon>Brucella</taxon>
    </lineage>
</organism>
<name>A0A7W9EL04_9HYPH</name>
<keyword evidence="5" id="KW-0175">Coiled coil</keyword>
<dbReference type="Pfam" id="PF09731">
    <property type="entry name" value="Mitofilin"/>
    <property type="match status" value="1"/>
</dbReference>
<dbReference type="Gene3D" id="1.20.5.340">
    <property type="match status" value="1"/>
</dbReference>
<evidence type="ECO:0008006" key="9">
    <source>
        <dbReference type="Google" id="ProtNLM"/>
    </source>
</evidence>
<dbReference type="AlphaFoldDB" id="A0A7W9EL04"/>